<sequence>MEIVNGGETWLAGKSWKALAHPSFGVISPYYGLCDRKIASKHRQILDPQWWRLDRASRHQSYPSSQSR</sequence>
<protein>
    <submittedName>
        <fullName evidence="1">Uncharacterized protein</fullName>
    </submittedName>
</protein>
<gene>
    <name evidence="1" type="ORF">CIT26_35165</name>
</gene>
<reference evidence="1 2" key="1">
    <citation type="submission" date="2017-08" db="EMBL/GenBank/DDBJ databases">
        <title>Mesorhizobium wenxinae sp. nov., a novel rhizobial species isolated from root nodules of chickpea (Cicer arietinum L.).</title>
        <authorList>
            <person name="Zhang J."/>
        </authorList>
    </citation>
    <scope>NUCLEOTIDE SEQUENCE [LARGE SCALE GENOMIC DNA]</scope>
    <source>
        <strain evidence="1 2">SDW018</strain>
    </source>
</reference>
<evidence type="ECO:0000313" key="1">
    <source>
        <dbReference type="EMBL" id="PAQ04456.1"/>
    </source>
</evidence>
<dbReference type="AlphaFoldDB" id="A0A271LB83"/>
<keyword evidence="2" id="KW-1185">Reference proteome</keyword>
<comment type="caution">
    <text evidence="1">The sequence shown here is derived from an EMBL/GenBank/DDBJ whole genome shotgun (WGS) entry which is preliminary data.</text>
</comment>
<dbReference type="EMBL" id="NPKJ01000077">
    <property type="protein sequence ID" value="PAQ04456.1"/>
    <property type="molecule type" value="Genomic_DNA"/>
</dbReference>
<name>A0A271LB83_9HYPH</name>
<proteinExistence type="predicted"/>
<accession>A0A271LB83</accession>
<evidence type="ECO:0000313" key="2">
    <source>
        <dbReference type="Proteomes" id="UP000216442"/>
    </source>
</evidence>
<dbReference type="Proteomes" id="UP000216442">
    <property type="component" value="Unassembled WGS sequence"/>
</dbReference>
<organism evidence="1 2">
    <name type="scientific">Mesorhizobium temperatum</name>
    <dbReference type="NCBI Taxonomy" id="241416"/>
    <lineage>
        <taxon>Bacteria</taxon>
        <taxon>Pseudomonadati</taxon>
        <taxon>Pseudomonadota</taxon>
        <taxon>Alphaproteobacteria</taxon>
        <taxon>Hyphomicrobiales</taxon>
        <taxon>Phyllobacteriaceae</taxon>
        <taxon>Mesorhizobium</taxon>
    </lineage>
</organism>
<dbReference type="RefSeq" id="WP_095496879.1">
    <property type="nucleotide sequence ID" value="NZ_NPKJ01000077.1"/>
</dbReference>